<accession>A0AAW1LN13</accession>
<sequence>MDGIRRRKIYSARRHVNTFLTEVNETRGCALTHIQQMEVFLRSLADPGFQQGVSVDVGIHQTTVSKIIDKVSRAICSKKKYWIKFPTTDDMFNIAKNEWAVHHAVPNVIGAIDCTHVQILKPFVHGQFYCASSGTDADVIMLTETWLSFDPSYVLARKDRSHDLVGRSCGGGVLVAVSANLNAVPWEVLTVSNLVPLIDIILKSSSDYLLEAKRSKTQTNGCILKPEPSLIKGAKRSKTQTNGCILKPEPSLIKGADAESKSKKKERPSIFSLFSTCDVRETNFKYPVDGYL</sequence>
<comment type="caution">
    <text evidence="1">The sequence shown here is derived from an EMBL/GenBank/DDBJ whole genome shotgun (WGS) entry which is preliminary data.</text>
</comment>
<dbReference type="Proteomes" id="UP001458880">
    <property type="component" value="Unassembled WGS sequence"/>
</dbReference>
<reference evidence="1 2" key="1">
    <citation type="journal article" date="2024" name="BMC Genomics">
        <title>De novo assembly and annotation of Popillia japonica's genome with initial clues to its potential as an invasive pest.</title>
        <authorList>
            <person name="Cucini C."/>
            <person name="Boschi S."/>
            <person name="Funari R."/>
            <person name="Cardaioli E."/>
            <person name="Iannotti N."/>
            <person name="Marturano G."/>
            <person name="Paoli F."/>
            <person name="Bruttini M."/>
            <person name="Carapelli A."/>
            <person name="Frati F."/>
            <person name="Nardi F."/>
        </authorList>
    </citation>
    <scope>NUCLEOTIDE SEQUENCE [LARGE SCALE GENOMIC DNA]</scope>
    <source>
        <strain evidence="1">DMR45628</strain>
    </source>
</reference>
<protein>
    <recommendedName>
        <fullName evidence="3">Harbinger transposase-derived nuclease</fullName>
    </recommendedName>
</protein>
<name>A0AAW1LN13_POPJA</name>
<keyword evidence="2" id="KW-1185">Reference proteome</keyword>
<dbReference type="EMBL" id="JASPKY010000107">
    <property type="protein sequence ID" value="KAK9736955.1"/>
    <property type="molecule type" value="Genomic_DNA"/>
</dbReference>
<organism evidence="1 2">
    <name type="scientific">Popillia japonica</name>
    <name type="common">Japanese beetle</name>
    <dbReference type="NCBI Taxonomy" id="7064"/>
    <lineage>
        <taxon>Eukaryota</taxon>
        <taxon>Metazoa</taxon>
        <taxon>Ecdysozoa</taxon>
        <taxon>Arthropoda</taxon>
        <taxon>Hexapoda</taxon>
        <taxon>Insecta</taxon>
        <taxon>Pterygota</taxon>
        <taxon>Neoptera</taxon>
        <taxon>Endopterygota</taxon>
        <taxon>Coleoptera</taxon>
        <taxon>Polyphaga</taxon>
        <taxon>Scarabaeiformia</taxon>
        <taxon>Scarabaeidae</taxon>
        <taxon>Rutelinae</taxon>
        <taxon>Popillia</taxon>
    </lineage>
</organism>
<evidence type="ECO:0008006" key="3">
    <source>
        <dbReference type="Google" id="ProtNLM"/>
    </source>
</evidence>
<evidence type="ECO:0000313" key="1">
    <source>
        <dbReference type="EMBL" id="KAK9736955.1"/>
    </source>
</evidence>
<evidence type="ECO:0000313" key="2">
    <source>
        <dbReference type="Proteomes" id="UP001458880"/>
    </source>
</evidence>
<gene>
    <name evidence="1" type="ORF">QE152_g11118</name>
</gene>
<dbReference type="AlphaFoldDB" id="A0AAW1LN13"/>
<proteinExistence type="predicted"/>